<dbReference type="Pfam" id="PF03271">
    <property type="entry name" value="EB1"/>
    <property type="match status" value="1"/>
</dbReference>
<feature type="domain" description="Calponin-homology (CH)" evidence="12">
    <location>
        <begin position="13"/>
        <end position="115"/>
    </location>
</feature>
<evidence type="ECO:0000259" key="12">
    <source>
        <dbReference type="PROSITE" id="PS50021"/>
    </source>
</evidence>
<dbReference type="GO" id="GO:0005874">
    <property type="term" value="C:microtubule"/>
    <property type="evidence" value="ECO:0007669"/>
    <property type="project" value="UniProtKB-KW"/>
</dbReference>
<dbReference type="Gene3D" id="1.20.5.1430">
    <property type="match status" value="1"/>
</dbReference>
<dbReference type="PANTHER" id="PTHR10623">
    <property type="entry name" value="MICROTUBULE-ASSOCIATED PROTEIN RP/EB FAMILY MEMBER"/>
    <property type="match status" value="1"/>
</dbReference>
<dbReference type="AlphaFoldDB" id="A0A9C7PYU2"/>
<protein>
    <recommendedName>
        <fullName evidence="16">Microtubule-associated protein RP/EB family member 1</fullName>
    </recommendedName>
</protein>
<evidence type="ECO:0000256" key="7">
    <source>
        <dbReference type="ARBA" id="ARBA00023212"/>
    </source>
</evidence>
<feature type="region of interest" description="Disordered" evidence="11">
    <location>
        <begin position="143"/>
        <end position="212"/>
    </location>
</feature>
<dbReference type="Pfam" id="PF00307">
    <property type="entry name" value="CH"/>
    <property type="match status" value="1"/>
</dbReference>
<dbReference type="Proteomes" id="UP001061958">
    <property type="component" value="Unassembled WGS sequence"/>
</dbReference>
<dbReference type="SUPFAM" id="SSF140612">
    <property type="entry name" value="EB1 dimerisation domain-like"/>
    <property type="match status" value="1"/>
</dbReference>
<evidence type="ECO:0000256" key="4">
    <source>
        <dbReference type="ARBA" id="ARBA00022618"/>
    </source>
</evidence>
<comment type="similarity">
    <text evidence="2">Belongs to the MAPRE family.</text>
</comment>
<dbReference type="InterPro" id="IPR036133">
    <property type="entry name" value="EB1_C_sf"/>
</dbReference>
<comment type="caution">
    <text evidence="14">The sequence shown here is derived from an EMBL/GenBank/DDBJ whole genome shotgun (WGS) entry which is preliminary data.</text>
</comment>
<keyword evidence="10" id="KW-0175">Coiled coil</keyword>
<organism evidence="14 15">
    <name type="scientific">Galdieria partita</name>
    <dbReference type="NCBI Taxonomy" id="83374"/>
    <lineage>
        <taxon>Eukaryota</taxon>
        <taxon>Rhodophyta</taxon>
        <taxon>Bangiophyceae</taxon>
        <taxon>Galdieriales</taxon>
        <taxon>Galdieriaceae</taxon>
        <taxon>Galdieria</taxon>
    </lineage>
</organism>
<evidence type="ECO:0000256" key="11">
    <source>
        <dbReference type="SAM" id="MobiDB-lite"/>
    </source>
</evidence>
<dbReference type="InterPro" id="IPR027328">
    <property type="entry name" value="MAPRE"/>
</dbReference>
<evidence type="ECO:0000256" key="3">
    <source>
        <dbReference type="ARBA" id="ARBA00022490"/>
    </source>
</evidence>
<feature type="domain" description="EB1 C-terminal" evidence="13">
    <location>
        <begin position="212"/>
        <end position="282"/>
    </location>
</feature>
<dbReference type="InterPro" id="IPR001715">
    <property type="entry name" value="CH_dom"/>
</dbReference>
<dbReference type="GO" id="GO:0008017">
    <property type="term" value="F:microtubule binding"/>
    <property type="evidence" value="ECO:0007669"/>
    <property type="project" value="InterPro"/>
</dbReference>
<keyword evidence="4" id="KW-0132">Cell division</keyword>
<dbReference type="OrthoDB" id="2119228at2759"/>
<evidence type="ECO:0000259" key="13">
    <source>
        <dbReference type="PROSITE" id="PS51230"/>
    </source>
</evidence>
<comment type="subcellular location">
    <subcellularLocation>
        <location evidence="1">Cytoplasm</location>
        <location evidence="1">Cytoskeleton</location>
    </subcellularLocation>
</comment>
<evidence type="ECO:0000256" key="6">
    <source>
        <dbReference type="ARBA" id="ARBA00022776"/>
    </source>
</evidence>
<gene>
    <name evidence="14" type="ORF">GpartN1_g4455.t1</name>
</gene>
<evidence type="ECO:0000256" key="5">
    <source>
        <dbReference type="ARBA" id="ARBA00022701"/>
    </source>
</evidence>
<keyword evidence="3" id="KW-0963">Cytoplasm</keyword>
<evidence type="ECO:0000313" key="15">
    <source>
        <dbReference type="Proteomes" id="UP001061958"/>
    </source>
</evidence>
<reference evidence="14" key="2">
    <citation type="submission" date="2022-01" db="EMBL/GenBank/DDBJ databases">
        <authorList>
            <person name="Hirooka S."/>
            <person name="Miyagishima S.Y."/>
        </authorList>
    </citation>
    <scope>NUCLEOTIDE SEQUENCE</scope>
    <source>
        <strain evidence="14">NBRC 102759</strain>
    </source>
</reference>
<keyword evidence="15" id="KW-1185">Reference proteome</keyword>
<evidence type="ECO:0000256" key="8">
    <source>
        <dbReference type="ARBA" id="ARBA00023306"/>
    </source>
</evidence>
<dbReference type="InterPro" id="IPR004953">
    <property type="entry name" value="EB1_C"/>
</dbReference>
<dbReference type="EMBL" id="BQMJ01000035">
    <property type="protein sequence ID" value="GJQ12664.1"/>
    <property type="molecule type" value="Genomic_DNA"/>
</dbReference>
<dbReference type="GO" id="GO:0051301">
    <property type="term" value="P:cell division"/>
    <property type="evidence" value="ECO:0007669"/>
    <property type="project" value="UniProtKB-KW"/>
</dbReference>
<reference evidence="14" key="1">
    <citation type="journal article" date="2022" name="Proc. Natl. Acad. Sci. U.S.A.">
        <title>Life cycle and functional genomics of the unicellular red alga Galdieria for elucidating algal and plant evolution and industrial use.</title>
        <authorList>
            <person name="Hirooka S."/>
            <person name="Itabashi T."/>
            <person name="Ichinose T.M."/>
            <person name="Onuma R."/>
            <person name="Fujiwara T."/>
            <person name="Yamashita S."/>
            <person name="Jong L.W."/>
            <person name="Tomita R."/>
            <person name="Iwane A.H."/>
            <person name="Miyagishima S.Y."/>
        </authorList>
    </citation>
    <scope>NUCLEOTIDE SEQUENCE</scope>
    <source>
        <strain evidence="14">NBRC 102759</strain>
    </source>
</reference>
<feature type="coiled-coil region" evidence="10">
    <location>
        <begin position="213"/>
        <end position="247"/>
    </location>
</feature>
<evidence type="ECO:0008006" key="16">
    <source>
        <dbReference type="Google" id="ProtNLM"/>
    </source>
</evidence>
<dbReference type="PROSITE" id="PS51230">
    <property type="entry name" value="EB1_C"/>
    <property type="match status" value="1"/>
</dbReference>
<dbReference type="InterPro" id="IPR036872">
    <property type="entry name" value="CH_dom_sf"/>
</dbReference>
<evidence type="ECO:0000256" key="9">
    <source>
        <dbReference type="PROSITE-ProRule" id="PRU00576"/>
    </source>
</evidence>
<proteinExistence type="inferred from homology"/>
<name>A0A9C7PYU2_9RHOD</name>
<dbReference type="PROSITE" id="PS50021">
    <property type="entry name" value="CH"/>
    <property type="match status" value="1"/>
</dbReference>
<evidence type="ECO:0000313" key="14">
    <source>
        <dbReference type="EMBL" id="GJQ12664.1"/>
    </source>
</evidence>
<sequence length="301" mass="34468">MSESIGMMEGAYFVGRAELLSWINNFLSLNYTKIEEFASGCAHCQVFDALFPGKVPLQKVNFGAKMDYEFIQNYKILQTAFDRCNIEKRIDVDKLVKAKYQDNLEFTQWVKCYFDRHYDGSEYDAVGRRNRAIEIYNAARSGRQRAKSASSDGQEPVAVSKKKQISTTKENATSEKKQTSVMESKRGPLRSKVSGAARGGEHKNGVHVEEKDTGVTKEEMERLSQELEELRLTADILEKERDFYFNKLRDIEILCQQFEESHGDVAKAFQQVLYATEEDFINPEDLEVPSEEPIEFLSDAL</sequence>
<evidence type="ECO:0000256" key="2">
    <source>
        <dbReference type="ARBA" id="ARBA00010729"/>
    </source>
</evidence>
<evidence type="ECO:0000256" key="10">
    <source>
        <dbReference type="SAM" id="Coils"/>
    </source>
</evidence>
<dbReference type="FunFam" id="1.10.418.10:FF:000028">
    <property type="entry name" value="RP/EB family microtubule-associated protein"/>
    <property type="match status" value="1"/>
</dbReference>
<keyword evidence="5 9" id="KW-0493">Microtubule</keyword>
<feature type="compositionally biased region" description="Basic and acidic residues" evidence="11">
    <location>
        <begin position="172"/>
        <end position="186"/>
    </location>
</feature>
<dbReference type="SUPFAM" id="SSF47576">
    <property type="entry name" value="Calponin-homology domain, CH-domain"/>
    <property type="match status" value="1"/>
</dbReference>
<feature type="compositionally biased region" description="Basic and acidic residues" evidence="11">
    <location>
        <begin position="199"/>
        <end position="212"/>
    </location>
</feature>
<keyword evidence="8" id="KW-0131">Cell cycle</keyword>
<dbReference type="Gene3D" id="1.10.418.10">
    <property type="entry name" value="Calponin-like domain"/>
    <property type="match status" value="1"/>
</dbReference>
<keyword evidence="7" id="KW-0206">Cytoskeleton</keyword>
<keyword evidence="6" id="KW-0498">Mitosis</keyword>
<accession>A0A9C7PYU2</accession>
<evidence type="ECO:0000256" key="1">
    <source>
        <dbReference type="ARBA" id="ARBA00004245"/>
    </source>
</evidence>